<organism evidence="2 3">
    <name type="scientific">Candidatus Daviesbacteria bacterium GW2011_GWA2_40_9</name>
    <dbReference type="NCBI Taxonomy" id="1618424"/>
    <lineage>
        <taxon>Bacteria</taxon>
        <taxon>Candidatus Daviesiibacteriota</taxon>
    </lineage>
</organism>
<accession>A0A0G0U777</accession>
<dbReference type="GO" id="GO:0005506">
    <property type="term" value="F:iron ion binding"/>
    <property type="evidence" value="ECO:0007669"/>
    <property type="project" value="InterPro"/>
</dbReference>
<dbReference type="SUPFAM" id="SSF82649">
    <property type="entry name" value="SufE/NifU"/>
    <property type="match status" value="1"/>
</dbReference>
<proteinExistence type="predicted"/>
<feature type="domain" description="NIF system FeS cluster assembly NifU N-terminal" evidence="1">
    <location>
        <begin position="9"/>
        <end position="133"/>
    </location>
</feature>
<reference evidence="2 3" key="1">
    <citation type="journal article" date="2015" name="Nature">
        <title>rRNA introns, odd ribosomes, and small enigmatic genomes across a large radiation of phyla.</title>
        <authorList>
            <person name="Brown C.T."/>
            <person name="Hug L.A."/>
            <person name="Thomas B.C."/>
            <person name="Sharon I."/>
            <person name="Castelle C.J."/>
            <person name="Singh A."/>
            <person name="Wilkins M.J."/>
            <person name="Williams K.H."/>
            <person name="Banfield J.F."/>
        </authorList>
    </citation>
    <scope>NUCLEOTIDE SEQUENCE [LARGE SCALE GENOMIC DNA]</scope>
</reference>
<comment type="caution">
    <text evidence="2">The sequence shown here is derived from an EMBL/GenBank/DDBJ whole genome shotgun (WGS) entry which is preliminary data.</text>
</comment>
<dbReference type="PATRIC" id="fig|1618424.3.peg.713"/>
<gene>
    <name evidence="2" type="ORF">UU29_C0008G0160</name>
</gene>
<evidence type="ECO:0000313" key="3">
    <source>
        <dbReference type="Proteomes" id="UP000034601"/>
    </source>
</evidence>
<dbReference type="GO" id="GO:0051536">
    <property type="term" value="F:iron-sulfur cluster binding"/>
    <property type="evidence" value="ECO:0007669"/>
    <property type="project" value="InterPro"/>
</dbReference>
<dbReference type="Proteomes" id="UP000034601">
    <property type="component" value="Unassembled WGS sequence"/>
</dbReference>
<dbReference type="AlphaFoldDB" id="A0A0G0U777"/>
<dbReference type="GO" id="GO:0016226">
    <property type="term" value="P:iron-sulfur cluster assembly"/>
    <property type="evidence" value="ECO:0007669"/>
    <property type="project" value="InterPro"/>
</dbReference>
<evidence type="ECO:0000313" key="2">
    <source>
        <dbReference type="EMBL" id="KKR83051.1"/>
    </source>
</evidence>
<dbReference type="Gene3D" id="3.90.1010.10">
    <property type="match status" value="1"/>
</dbReference>
<name>A0A0G0U777_9BACT</name>
<dbReference type="CDD" id="cd06664">
    <property type="entry name" value="IscU_like"/>
    <property type="match status" value="1"/>
</dbReference>
<sequence>MDELFNNLYSKKVMEHFRNPKNMGVIRNPDGVATVGNPRCGDLMKFYIKVGKNKQGGEYFKEVKFQTLGCGAAIATSSMVTTLVKGKPLIEAENVTKQVIAEALDGLPAVKMHCSVLADEGIRKAVKNYYSKQPSQK</sequence>
<protein>
    <recommendedName>
        <fullName evidence="1">NIF system FeS cluster assembly NifU N-terminal domain-containing protein</fullName>
    </recommendedName>
</protein>
<dbReference type="Pfam" id="PF01592">
    <property type="entry name" value="NifU_N"/>
    <property type="match status" value="1"/>
</dbReference>
<dbReference type="InterPro" id="IPR002871">
    <property type="entry name" value="NIF_FeS_clus_asmbl_NifU_N"/>
</dbReference>
<dbReference type="EMBL" id="LCAB01000008">
    <property type="protein sequence ID" value="KKR83051.1"/>
    <property type="molecule type" value="Genomic_DNA"/>
</dbReference>
<evidence type="ECO:0000259" key="1">
    <source>
        <dbReference type="Pfam" id="PF01592"/>
    </source>
</evidence>
<dbReference type="PANTHER" id="PTHR10093">
    <property type="entry name" value="IRON-SULFUR CLUSTER ASSEMBLY ENZYME NIFU HOMOLOG"/>
    <property type="match status" value="1"/>
</dbReference>